<dbReference type="InterPro" id="IPR005135">
    <property type="entry name" value="Endo/exonuclease/phosphatase"/>
</dbReference>
<protein>
    <submittedName>
        <fullName evidence="2">Endonuclease</fullName>
    </submittedName>
</protein>
<dbReference type="SUPFAM" id="SSF56219">
    <property type="entry name" value="DNase I-like"/>
    <property type="match status" value="1"/>
</dbReference>
<dbReference type="InterPro" id="IPR051916">
    <property type="entry name" value="GPI-anchor_lipid_remodeler"/>
</dbReference>
<evidence type="ECO:0000259" key="1">
    <source>
        <dbReference type="Pfam" id="PF03372"/>
    </source>
</evidence>
<sequence length="339" mass="39255">MIENSQLKVATFNLYNYLAPPDAFYDFQRIYSAEQWAKKQRWLADYLKNQQPDIIGFQEVFSINELKQQVNAEGYPYFAVVDEPTVIDDFIYRDPVVAIASRYKIIAVSQVEAEQDDILAMGLSDNFNFSRSIIRATLEVPHLGHVDCYVVHFKSKRSMLHHQNDESHSEQQNLVMQLKSQALGRWASSMQRGSEAALLLVEIIKRRAHTNNPVIVMGDFNNELHDGVLNHLIADHLRFSGHSQNSPSRSEFKLQDSWQLYQRHVVTENDREATHYFGSSSSVFDYILLSREFDAGFQSSFFEVVDYHTYDQHLINPQFAYDDQSTDHGVVMVTMKLRD</sequence>
<dbReference type="RefSeq" id="WP_054551804.1">
    <property type="nucleotide sequence ID" value="NZ_LJTC01000002.1"/>
</dbReference>
<comment type="caution">
    <text evidence="2">The sequence shown here is derived from an EMBL/GenBank/DDBJ whole genome shotgun (WGS) entry which is preliminary data.</text>
</comment>
<dbReference type="PANTHER" id="PTHR14859">
    <property type="entry name" value="CALCOFLUOR WHITE HYPERSENSITIVE PROTEIN PRECURSOR"/>
    <property type="match status" value="1"/>
</dbReference>
<keyword evidence="2" id="KW-0378">Hydrolase</keyword>
<gene>
    <name evidence="2" type="ORF">AOG27_04590</name>
</gene>
<dbReference type="PANTHER" id="PTHR14859:SF15">
    <property type="entry name" value="ENDONUCLEASE_EXONUCLEASE_PHOSPHATASE DOMAIN-CONTAINING PROTEIN"/>
    <property type="match status" value="1"/>
</dbReference>
<name>A0A0P7EA67_9GAMM</name>
<organism evidence="2 3">
    <name type="scientific">Pseudoalteromonas lipolytica</name>
    <dbReference type="NCBI Taxonomy" id="570156"/>
    <lineage>
        <taxon>Bacteria</taxon>
        <taxon>Pseudomonadati</taxon>
        <taxon>Pseudomonadota</taxon>
        <taxon>Gammaproteobacteria</taxon>
        <taxon>Alteromonadales</taxon>
        <taxon>Pseudoalteromonadaceae</taxon>
        <taxon>Pseudoalteromonas</taxon>
    </lineage>
</organism>
<dbReference type="PATRIC" id="fig|570156.3.peg.903"/>
<dbReference type="Proteomes" id="UP000050378">
    <property type="component" value="Unassembled WGS sequence"/>
</dbReference>
<dbReference type="Gene3D" id="3.60.10.10">
    <property type="entry name" value="Endonuclease/exonuclease/phosphatase"/>
    <property type="match status" value="1"/>
</dbReference>
<keyword evidence="2" id="KW-0540">Nuclease</keyword>
<dbReference type="Pfam" id="PF03372">
    <property type="entry name" value="Exo_endo_phos"/>
    <property type="match status" value="1"/>
</dbReference>
<reference evidence="2 3" key="1">
    <citation type="submission" date="2015-09" db="EMBL/GenBank/DDBJ databases">
        <title>Draft Genome Sequence of Pseudoalteromonas lipolytica UCD-48B.</title>
        <authorList>
            <person name="Krusor M."/>
            <person name="Coil D.A."/>
            <person name="Lang J.M."/>
            <person name="Eisen J.A."/>
            <person name="Alexiev A."/>
        </authorList>
    </citation>
    <scope>NUCLEOTIDE SEQUENCE [LARGE SCALE GENOMIC DNA]</scope>
    <source>
        <strain evidence="2 3">UCD-48B</strain>
    </source>
</reference>
<evidence type="ECO:0000313" key="2">
    <source>
        <dbReference type="EMBL" id="KPM85047.1"/>
    </source>
</evidence>
<dbReference type="GO" id="GO:0004519">
    <property type="term" value="F:endonuclease activity"/>
    <property type="evidence" value="ECO:0007669"/>
    <property type="project" value="UniProtKB-KW"/>
</dbReference>
<keyword evidence="2" id="KW-0255">Endonuclease</keyword>
<feature type="domain" description="Endonuclease/exonuclease/phosphatase" evidence="1">
    <location>
        <begin position="10"/>
        <end position="305"/>
    </location>
</feature>
<dbReference type="EMBL" id="LJTC01000002">
    <property type="protein sequence ID" value="KPM85047.1"/>
    <property type="molecule type" value="Genomic_DNA"/>
</dbReference>
<dbReference type="AlphaFoldDB" id="A0A0P7EA67"/>
<accession>A0A0P7EA67</accession>
<dbReference type="STRING" id="570156.AOG27_04590"/>
<dbReference type="GO" id="GO:0016020">
    <property type="term" value="C:membrane"/>
    <property type="evidence" value="ECO:0007669"/>
    <property type="project" value="GOC"/>
</dbReference>
<proteinExistence type="predicted"/>
<evidence type="ECO:0000313" key="3">
    <source>
        <dbReference type="Proteomes" id="UP000050378"/>
    </source>
</evidence>
<dbReference type="GO" id="GO:0006506">
    <property type="term" value="P:GPI anchor biosynthetic process"/>
    <property type="evidence" value="ECO:0007669"/>
    <property type="project" value="TreeGrafter"/>
</dbReference>
<dbReference type="InterPro" id="IPR036691">
    <property type="entry name" value="Endo/exonu/phosph_ase_sf"/>
</dbReference>